<dbReference type="OrthoDB" id="3748385at2"/>
<accession>A0A1M6T421</accession>
<dbReference type="PANTHER" id="PTHR35526:SF3">
    <property type="entry name" value="ANTI-SIGMA-F FACTOR RSBW"/>
    <property type="match status" value="1"/>
</dbReference>
<gene>
    <name evidence="3" type="ORF">SAMN05421803_12230</name>
</gene>
<dbReference type="Pfam" id="PF13581">
    <property type="entry name" value="HATPase_c_2"/>
    <property type="match status" value="1"/>
</dbReference>
<dbReference type="RefSeq" id="WP_073382715.1">
    <property type="nucleotide sequence ID" value="NZ_FQZK01000022.1"/>
</dbReference>
<dbReference type="InterPro" id="IPR003594">
    <property type="entry name" value="HATPase_dom"/>
</dbReference>
<dbReference type="Proteomes" id="UP000184452">
    <property type="component" value="Unassembled WGS sequence"/>
</dbReference>
<evidence type="ECO:0000256" key="1">
    <source>
        <dbReference type="ARBA" id="ARBA00022527"/>
    </source>
</evidence>
<proteinExistence type="predicted"/>
<keyword evidence="3" id="KW-0418">Kinase</keyword>
<sequence>MTFEHQGLLFRRDHRLREAVADVLRPAAGARTVLAVSGVRAAGLLSALPGDAAADVRVVDRDRLYASPGRALAALHRMASAHPGGVVAVVEPPLLHGALERREWRRWESVLCTALAPSRMRLVCVHDERSLSPRDRAAVLATHPVLVGADGPRANPSYQGTAAFGSRPRAPEPLPVQGPVHRLEVGPSLPRLRQELTALGRSEGMDPDRVERMVTAVNEVAANVVEHGAGKGGVRVWRSWDRWVCDVTDECGGPADPLAGYRPSDGLRPRGYGLWITRQICDYLEITGGGEGSSVRLHFLDHRVEDLPADGGQDRAGDVH</sequence>
<keyword evidence="4" id="KW-1185">Reference proteome</keyword>
<dbReference type="Gene3D" id="3.30.565.10">
    <property type="entry name" value="Histidine kinase-like ATPase, C-terminal domain"/>
    <property type="match status" value="1"/>
</dbReference>
<dbReference type="STRING" id="758803.SAMN05421803_12230"/>
<dbReference type="NCBIfam" id="NF041045">
    <property type="entry name" value="RsbA_anti_sig"/>
    <property type="match status" value="1"/>
</dbReference>
<organism evidence="3 4">
    <name type="scientific">Nocardiopsis flavescens</name>
    <dbReference type="NCBI Taxonomy" id="758803"/>
    <lineage>
        <taxon>Bacteria</taxon>
        <taxon>Bacillati</taxon>
        <taxon>Actinomycetota</taxon>
        <taxon>Actinomycetes</taxon>
        <taxon>Streptosporangiales</taxon>
        <taxon>Nocardiopsidaceae</taxon>
        <taxon>Nocardiopsis</taxon>
    </lineage>
</organism>
<dbReference type="GO" id="GO:0004674">
    <property type="term" value="F:protein serine/threonine kinase activity"/>
    <property type="evidence" value="ECO:0007669"/>
    <property type="project" value="UniProtKB-KW"/>
</dbReference>
<dbReference type="CDD" id="cd16936">
    <property type="entry name" value="HATPase_RsbW-like"/>
    <property type="match status" value="1"/>
</dbReference>
<evidence type="ECO:0000313" key="3">
    <source>
        <dbReference type="EMBL" id="SHK51664.1"/>
    </source>
</evidence>
<dbReference type="InterPro" id="IPR047718">
    <property type="entry name" value="RsbA-like_anti_sig"/>
</dbReference>
<protein>
    <submittedName>
        <fullName evidence="3">Anti-sigma regulatory factor (Ser/Thr protein kinase)</fullName>
    </submittedName>
</protein>
<feature type="domain" description="Histidine kinase/HSP90-like ATPase" evidence="2">
    <location>
        <begin position="189"/>
        <end position="297"/>
    </location>
</feature>
<name>A0A1M6T421_9ACTN</name>
<evidence type="ECO:0000313" key="4">
    <source>
        <dbReference type="Proteomes" id="UP000184452"/>
    </source>
</evidence>
<evidence type="ECO:0000259" key="2">
    <source>
        <dbReference type="Pfam" id="PF13581"/>
    </source>
</evidence>
<keyword evidence="1" id="KW-0723">Serine/threonine-protein kinase</keyword>
<dbReference type="AlphaFoldDB" id="A0A1M6T421"/>
<dbReference type="EMBL" id="FQZK01000022">
    <property type="protein sequence ID" value="SHK51664.1"/>
    <property type="molecule type" value="Genomic_DNA"/>
</dbReference>
<dbReference type="InterPro" id="IPR036890">
    <property type="entry name" value="HATPase_C_sf"/>
</dbReference>
<dbReference type="SUPFAM" id="SSF55874">
    <property type="entry name" value="ATPase domain of HSP90 chaperone/DNA topoisomerase II/histidine kinase"/>
    <property type="match status" value="1"/>
</dbReference>
<dbReference type="PANTHER" id="PTHR35526">
    <property type="entry name" value="ANTI-SIGMA-F FACTOR RSBW-RELATED"/>
    <property type="match status" value="1"/>
</dbReference>
<reference evidence="3 4" key="1">
    <citation type="submission" date="2016-11" db="EMBL/GenBank/DDBJ databases">
        <authorList>
            <person name="Jaros S."/>
            <person name="Januszkiewicz K."/>
            <person name="Wedrychowicz H."/>
        </authorList>
    </citation>
    <scope>NUCLEOTIDE SEQUENCE [LARGE SCALE GENOMIC DNA]</scope>
    <source>
        <strain evidence="3 4">CGMCC 4.5723</strain>
    </source>
</reference>
<keyword evidence="3" id="KW-0808">Transferase</keyword>
<dbReference type="InterPro" id="IPR050267">
    <property type="entry name" value="Anti-sigma-factor_SerPK"/>
</dbReference>